<reference evidence="6 7" key="2">
    <citation type="submission" date="2017-06" db="EMBL/GenBank/DDBJ databases">
        <authorList>
            <person name="Kim H.J."/>
            <person name="Triplett B.A."/>
        </authorList>
    </citation>
    <scope>NUCLEOTIDE SEQUENCE [LARGE SCALE GENOMIC DNA]</scope>
    <source>
        <strain evidence="6">Kingella_eburonensis</strain>
    </source>
</reference>
<reference evidence="5" key="1">
    <citation type="submission" date="2017-05" db="EMBL/GenBank/DDBJ databases">
        <authorList>
            <person name="Song R."/>
            <person name="Chenine A.L."/>
            <person name="Ruprecht R.M."/>
        </authorList>
    </citation>
    <scope>NUCLEOTIDE SEQUENCE</scope>
    <source>
        <strain evidence="5">Kingella_eburonensis</strain>
    </source>
</reference>
<feature type="domain" description="Type I restriction modification DNA specificity" evidence="4">
    <location>
        <begin position="42"/>
        <end position="178"/>
    </location>
</feature>
<dbReference type="GO" id="GO:0003677">
    <property type="term" value="F:DNA binding"/>
    <property type="evidence" value="ECO:0007669"/>
    <property type="project" value="UniProtKB-KW"/>
</dbReference>
<organism evidence="6 7">
    <name type="scientific">Kingella negevensis</name>
    <dbReference type="NCBI Taxonomy" id="1522312"/>
    <lineage>
        <taxon>Bacteria</taxon>
        <taxon>Pseudomonadati</taxon>
        <taxon>Pseudomonadota</taxon>
        <taxon>Betaproteobacteria</taxon>
        <taxon>Neisseriales</taxon>
        <taxon>Neisseriaceae</taxon>
        <taxon>Kingella</taxon>
    </lineage>
</organism>
<name>A0A238TBX6_9NEIS</name>
<sequence>MTSNRKIVDKFLQGEKVVWKPLSEVLKRTKGTKITAGQMKELHKENAPVKIFASGKTVAFVDYADIPSKDIQNQPSIIVKSRGFIEFEYYDQPFSHKSEMWAYHSTNEQIDTKFIYYFLKQHEPHFQKLSSKMQMPQIATPDTDKFLVPIPPLHVQRKLADLLGKFTELTAELTLRKKQYTYYRDLLLDYENPKNPFSGCDVQWKTLAKVAIIGTGSRNTNEAIEDGEFPFYVRSQEPKRIDEYEFDETAIITAGDGVGVGKVFHFASGKYALHQRAYRIVMNNAQVIPKYAFHYIRMEFPIYLEKNSVSSSVTSLRKPMFEKFQIPIPPLETQAKIVEILDKFDMLVHSISEGLPREIELRQKQYEYYREKLLDFPRE</sequence>
<protein>
    <submittedName>
        <fullName evidence="6">Putative type-1 restriction enzyme specificity protein MPN_089</fullName>
    </submittedName>
</protein>
<evidence type="ECO:0000256" key="3">
    <source>
        <dbReference type="ARBA" id="ARBA00023125"/>
    </source>
</evidence>
<keyword evidence="7" id="KW-1185">Reference proteome</keyword>
<proteinExistence type="inferred from homology"/>
<dbReference type="PANTHER" id="PTHR43140:SF1">
    <property type="entry name" value="TYPE I RESTRICTION ENZYME ECOKI SPECIFICITY SUBUNIT"/>
    <property type="match status" value="1"/>
</dbReference>
<dbReference type="STRING" id="1522312.GCA_900177895_01491"/>
<evidence type="ECO:0000259" key="4">
    <source>
        <dbReference type="Pfam" id="PF01420"/>
    </source>
</evidence>
<evidence type="ECO:0000313" key="7">
    <source>
        <dbReference type="Proteomes" id="UP000215450"/>
    </source>
</evidence>
<dbReference type="Pfam" id="PF01420">
    <property type="entry name" value="Methylase_S"/>
    <property type="match status" value="2"/>
</dbReference>
<evidence type="ECO:0000256" key="1">
    <source>
        <dbReference type="ARBA" id="ARBA00010923"/>
    </source>
</evidence>
<evidence type="ECO:0000313" key="6">
    <source>
        <dbReference type="EMBL" id="SNB63626.1"/>
    </source>
</evidence>
<keyword evidence="3" id="KW-0238">DNA-binding</keyword>
<dbReference type="InterPro" id="IPR051212">
    <property type="entry name" value="Type-I_RE_S_subunit"/>
</dbReference>
<feature type="domain" description="Type I restriction modification DNA specificity" evidence="4">
    <location>
        <begin position="207"/>
        <end position="360"/>
    </location>
</feature>
<dbReference type="AlphaFoldDB" id="A0A238TBX6"/>
<dbReference type="SUPFAM" id="SSF116734">
    <property type="entry name" value="DNA methylase specificity domain"/>
    <property type="match status" value="2"/>
</dbReference>
<dbReference type="InterPro" id="IPR000055">
    <property type="entry name" value="Restrct_endonuc_typeI_TRD"/>
</dbReference>
<evidence type="ECO:0000256" key="2">
    <source>
        <dbReference type="ARBA" id="ARBA00022747"/>
    </source>
</evidence>
<evidence type="ECO:0000313" key="5">
    <source>
        <dbReference type="EMBL" id="SMQ12159.1"/>
    </source>
</evidence>
<dbReference type="RefSeq" id="WP_095062342.1">
    <property type="nucleotide sequence ID" value="NZ_FXUV02000018.1"/>
</dbReference>
<dbReference type="EMBL" id="FXUV01000016">
    <property type="protein sequence ID" value="SMQ12159.1"/>
    <property type="molecule type" value="Genomic_DNA"/>
</dbReference>
<dbReference type="OrthoDB" id="5298944at2"/>
<gene>
    <name evidence="6" type="ORF">KEBURONENSIS_01093</name>
    <name evidence="5" type="ORF">KEBURONENSIS_01169</name>
</gene>
<comment type="similarity">
    <text evidence="1">Belongs to the type-I restriction system S methylase family.</text>
</comment>
<dbReference type="Gene3D" id="3.90.220.20">
    <property type="entry name" value="DNA methylase specificity domains"/>
    <property type="match status" value="2"/>
</dbReference>
<keyword evidence="2" id="KW-0680">Restriction system</keyword>
<dbReference type="InterPro" id="IPR044946">
    <property type="entry name" value="Restrct_endonuc_typeI_TRD_sf"/>
</dbReference>
<dbReference type="PANTHER" id="PTHR43140">
    <property type="entry name" value="TYPE-1 RESTRICTION ENZYME ECOKI SPECIFICITY PROTEIN"/>
    <property type="match status" value="1"/>
</dbReference>
<dbReference type="CDD" id="cd17291">
    <property type="entry name" value="RMtype1_S_MgeORF438P-TRD-CR_like"/>
    <property type="match status" value="1"/>
</dbReference>
<accession>A0A238TBX6</accession>
<dbReference type="GO" id="GO:0009307">
    <property type="term" value="P:DNA restriction-modification system"/>
    <property type="evidence" value="ECO:0007669"/>
    <property type="project" value="UniProtKB-KW"/>
</dbReference>
<dbReference type="EMBL" id="FXUV02000018">
    <property type="protein sequence ID" value="SNB63626.1"/>
    <property type="molecule type" value="Genomic_DNA"/>
</dbReference>
<dbReference type="CDD" id="cd17269">
    <property type="entry name" value="RMtype1_S_PluTORF4319P-TRD2-CR2_like"/>
    <property type="match status" value="1"/>
</dbReference>
<dbReference type="Proteomes" id="UP000215450">
    <property type="component" value="Unassembled WGS sequence"/>
</dbReference>